<gene>
    <name evidence="3" type="ORF">DWU99_00075</name>
</gene>
<keyword evidence="1" id="KW-0472">Membrane</keyword>
<dbReference type="Gene3D" id="3.90.1580.10">
    <property type="entry name" value="paralog of FGE (formylglycine-generating enzyme)"/>
    <property type="match status" value="1"/>
</dbReference>
<dbReference type="PROSITE" id="PS51257">
    <property type="entry name" value="PROKAR_LIPOPROTEIN"/>
    <property type="match status" value="1"/>
</dbReference>
<comment type="caution">
    <text evidence="3">The sequence shown here is derived from an EMBL/GenBank/DDBJ whole genome shotgun (WGS) entry which is preliminary data.</text>
</comment>
<evidence type="ECO:0000256" key="1">
    <source>
        <dbReference type="SAM" id="Phobius"/>
    </source>
</evidence>
<dbReference type="InterPro" id="IPR051043">
    <property type="entry name" value="Sulfatase_Mod_Factor_Kinase"/>
</dbReference>
<dbReference type="InterPro" id="IPR011990">
    <property type="entry name" value="TPR-like_helical_dom_sf"/>
</dbReference>
<dbReference type="InterPro" id="IPR005532">
    <property type="entry name" value="SUMF_dom"/>
</dbReference>
<evidence type="ECO:0000259" key="2">
    <source>
        <dbReference type="Pfam" id="PF03781"/>
    </source>
</evidence>
<dbReference type="RefSeq" id="WP_115475966.1">
    <property type="nucleotide sequence ID" value="NZ_QRBF01000001.1"/>
</dbReference>
<evidence type="ECO:0000313" key="3">
    <source>
        <dbReference type="EMBL" id="RDS85715.1"/>
    </source>
</evidence>
<keyword evidence="4" id="KW-1185">Reference proteome</keyword>
<evidence type="ECO:0000313" key="4">
    <source>
        <dbReference type="Proteomes" id="UP000255334"/>
    </source>
</evidence>
<dbReference type="Gene3D" id="1.25.40.10">
    <property type="entry name" value="Tetratricopeptide repeat domain"/>
    <property type="match status" value="1"/>
</dbReference>
<keyword evidence="1" id="KW-0812">Transmembrane</keyword>
<dbReference type="EMBL" id="QRBF01000001">
    <property type="protein sequence ID" value="RDS85715.1"/>
    <property type="molecule type" value="Genomic_DNA"/>
</dbReference>
<dbReference type="SUPFAM" id="SSF48452">
    <property type="entry name" value="TPR-like"/>
    <property type="match status" value="1"/>
</dbReference>
<dbReference type="PANTHER" id="PTHR23150">
    <property type="entry name" value="SULFATASE MODIFYING FACTOR 1, 2"/>
    <property type="match status" value="1"/>
</dbReference>
<organism evidence="3 4">
    <name type="scientific">Dyella psychrodurans</name>
    <dbReference type="NCBI Taxonomy" id="1927960"/>
    <lineage>
        <taxon>Bacteria</taxon>
        <taxon>Pseudomonadati</taxon>
        <taxon>Pseudomonadota</taxon>
        <taxon>Gammaproteobacteria</taxon>
        <taxon>Lysobacterales</taxon>
        <taxon>Rhodanobacteraceae</taxon>
        <taxon>Dyella</taxon>
    </lineage>
</organism>
<dbReference type="GO" id="GO:0120147">
    <property type="term" value="F:formylglycine-generating oxidase activity"/>
    <property type="evidence" value="ECO:0007669"/>
    <property type="project" value="TreeGrafter"/>
</dbReference>
<dbReference type="Proteomes" id="UP000255334">
    <property type="component" value="Unassembled WGS sequence"/>
</dbReference>
<reference evidence="3 4" key="1">
    <citation type="submission" date="2018-07" db="EMBL/GenBank/DDBJ databases">
        <title>Dyella monticola sp. nov. and Dyella psychrodurans sp. nov. isolated from monsoon evergreen broad-leaved forest soil of Dinghu Mountain, China.</title>
        <authorList>
            <person name="Gao Z."/>
            <person name="Qiu L."/>
        </authorList>
    </citation>
    <scope>NUCLEOTIDE SEQUENCE [LARGE SCALE GENOMIC DNA]</scope>
    <source>
        <strain evidence="3 4">4MSK11</strain>
    </source>
</reference>
<dbReference type="OrthoDB" id="9768004at2"/>
<dbReference type="AlphaFoldDB" id="A0A370XBY6"/>
<feature type="transmembrane region" description="Helical" evidence="1">
    <location>
        <begin position="12"/>
        <end position="31"/>
    </location>
</feature>
<dbReference type="PANTHER" id="PTHR23150:SF35">
    <property type="entry name" value="BLL6746 PROTEIN"/>
    <property type="match status" value="1"/>
</dbReference>
<keyword evidence="1" id="KW-1133">Transmembrane helix</keyword>
<dbReference type="InterPro" id="IPR016187">
    <property type="entry name" value="CTDL_fold"/>
</dbReference>
<accession>A0A370XBY6</accession>
<protein>
    <submittedName>
        <fullName evidence="3">Formylglycine-generating enzyme family protein</fullName>
    </submittedName>
</protein>
<proteinExistence type="predicted"/>
<dbReference type="InterPro" id="IPR042095">
    <property type="entry name" value="SUMF_sf"/>
</dbReference>
<feature type="domain" description="Sulfatase-modifying factor enzyme-like" evidence="2">
    <location>
        <begin position="376"/>
        <end position="648"/>
    </location>
</feature>
<sequence>MPSKETVQRQRALGGALGVIVLACGLTYHFFPRIFHVTPEEVANPPSVPGARRFAPTVPARAGSVMPSAQDELNAGPPLTLAPTAVIASRLNRTSAPLPEQLSADTPEVKALLERANKAFLAGQIAGPKNSAADLYQQALKLKPDSRAAAQGLDQVRTHLIAEITQDIAIGDSGSAGALLDSLKTMPNSTSDVAPLEASMKTLNQVRPMLAKAADLLQQGSADQPAGNNALDLYRQVQKLDAQNAVAAQGILQVQRVVLDRALAAVAQNDFAGAEKAIDEAQSIQADSPQLQNVRSQVDGIRQQRAAGVLAQARTALEAGNVALAKQLAGQAQAISPQVAGIDEFEERLTNARLYSSYKPGQVFTDHFVDMNGHSPTMLVVPTGSYMMGAPDGEVGSTDAQMPQHQVTIEQGFALSQTDITVGQFRDFVRASGYKPDSVTNGGASVYDESSGVMRDDSSATWASDYAGRSAADNLPVVNISWNDANAYVQWLSQRTGKKYRLPSESEFEYALRGGTTTRYWWGKGLPSSKVENLTGSLDRSPSGRRWSHAFQGYGDGYWGPAPVMTFAPNPFGLYDIDGNVSEWMADCWHDNYIRAPSDGSAWVNPGCGLRVVRGGSWGSSPDQVNSAYRQGADASIRSGRVGFRILREL</sequence>
<dbReference type="Pfam" id="PF03781">
    <property type="entry name" value="FGE-sulfatase"/>
    <property type="match status" value="1"/>
</dbReference>
<dbReference type="SUPFAM" id="SSF56436">
    <property type="entry name" value="C-type lectin-like"/>
    <property type="match status" value="1"/>
</dbReference>
<name>A0A370XBY6_9GAMM</name>